<accession>A0A562PVC7</accession>
<dbReference type="AlphaFoldDB" id="A0A562PVC7"/>
<dbReference type="Proteomes" id="UP000315112">
    <property type="component" value="Unassembled WGS sequence"/>
</dbReference>
<dbReference type="OrthoDB" id="480426at2"/>
<dbReference type="SUPFAM" id="SSF51120">
    <property type="entry name" value="beta-Roll"/>
    <property type="match status" value="1"/>
</dbReference>
<evidence type="ECO:0000313" key="3">
    <source>
        <dbReference type="EMBL" id="TWI48412.1"/>
    </source>
</evidence>
<dbReference type="EMBL" id="CP046904">
    <property type="protein sequence ID" value="QGZ39520.1"/>
    <property type="molecule type" value="Genomic_DNA"/>
</dbReference>
<dbReference type="RefSeq" id="WP_145874212.1">
    <property type="nucleotide sequence ID" value="NZ_CP046904.1"/>
</dbReference>
<gene>
    <name evidence="2" type="ORF">GO485_10995</name>
    <name evidence="3" type="ORF">IP92_01801</name>
</gene>
<dbReference type="Pfam" id="PF13946">
    <property type="entry name" value="DUF4214"/>
    <property type="match status" value="1"/>
</dbReference>
<proteinExistence type="predicted"/>
<feature type="domain" description="DUF4214" evidence="1">
    <location>
        <begin position="41"/>
        <end position="108"/>
    </location>
</feature>
<dbReference type="EMBL" id="VLKW01000003">
    <property type="protein sequence ID" value="TWI48412.1"/>
    <property type="molecule type" value="Genomic_DNA"/>
</dbReference>
<evidence type="ECO:0000259" key="1">
    <source>
        <dbReference type="Pfam" id="PF13946"/>
    </source>
</evidence>
<evidence type="ECO:0000313" key="5">
    <source>
        <dbReference type="Proteomes" id="UP000437862"/>
    </source>
</evidence>
<dbReference type="PRINTS" id="PR00313">
    <property type="entry name" value="CABNDNGRPT"/>
</dbReference>
<reference evidence="3" key="2">
    <citation type="submission" date="2019-07" db="EMBL/GenBank/DDBJ databases">
        <authorList>
            <person name="Whitman W."/>
            <person name="Huntemann M."/>
            <person name="Clum A."/>
            <person name="Pillay M."/>
            <person name="Palaniappan K."/>
            <person name="Varghese N."/>
            <person name="Mikhailova N."/>
            <person name="Stamatis D."/>
            <person name="Reddy T."/>
            <person name="Daum C."/>
            <person name="Shapiro N."/>
            <person name="Ivanova N."/>
            <person name="Kyrpides N."/>
            <person name="Woyke T."/>
        </authorList>
    </citation>
    <scope>NUCLEOTIDE SEQUENCE</scope>
    <source>
        <strain evidence="3">CGMCC 1.10685</strain>
    </source>
</reference>
<name>A0A562PVC7_9BURK</name>
<evidence type="ECO:0000313" key="4">
    <source>
        <dbReference type="Proteomes" id="UP000315112"/>
    </source>
</evidence>
<reference evidence="2 5" key="3">
    <citation type="submission" date="2019-12" db="EMBL/GenBank/DDBJ databases">
        <title>Draft Genome Sequences of Six Type Strains of the Genus Massilia.</title>
        <authorList>
            <person name="Miess H."/>
            <person name="Frediansyah A."/>
            <person name="Goeker M."/>
            <person name="Gross H."/>
        </authorList>
    </citation>
    <scope>NUCLEOTIDE SEQUENCE [LARGE SCALE GENOMIC DNA]</scope>
    <source>
        <strain evidence="2 5">DSM 26639</strain>
    </source>
</reference>
<dbReference type="InterPro" id="IPR025282">
    <property type="entry name" value="DUF4214"/>
</dbReference>
<dbReference type="Gene3D" id="2.160.20.160">
    <property type="match status" value="1"/>
</dbReference>
<evidence type="ECO:0000313" key="2">
    <source>
        <dbReference type="EMBL" id="QGZ39520.1"/>
    </source>
</evidence>
<protein>
    <submittedName>
        <fullName evidence="2">DUF4214 domain-containing protein</fullName>
    </submittedName>
    <submittedName>
        <fullName evidence="3">Uncharacterized protein DUF4214</fullName>
    </submittedName>
</protein>
<organism evidence="3 4">
    <name type="scientific">Pseudoduganella flava</name>
    <dbReference type="NCBI Taxonomy" id="871742"/>
    <lineage>
        <taxon>Bacteria</taxon>
        <taxon>Pseudomonadati</taxon>
        <taxon>Pseudomonadota</taxon>
        <taxon>Betaproteobacteria</taxon>
        <taxon>Burkholderiales</taxon>
        <taxon>Oxalobacteraceae</taxon>
        <taxon>Telluria group</taxon>
        <taxon>Pseudoduganella</taxon>
    </lineage>
</organism>
<reference evidence="3 4" key="1">
    <citation type="journal article" date="2015" name="Stand. Genomic Sci.">
        <title>Genomic Encyclopedia of Bacterial and Archaeal Type Strains, Phase III: the genomes of soil and plant-associated and newly described type strains.</title>
        <authorList>
            <person name="Whitman W.B."/>
            <person name="Woyke T."/>
            <person name="Klenk H.P."/>
            <person name="Zhou Y."/>
            <person name="Lilburn T.G."/>
            <person name="Beck B.J."/>
            <person name="De Vos P."/>
            <person name="Vandamme P."/>
            <person name="Eisen J.A."/>
            <person name="Garrity G."/>
            <person name="Hugenholtz P."/>
            <person name="Kyrpides N.C."/>
        </authorList>
    </citation>
    <scope>NUCLEOTIDE SEQUENCE [LARGE SCALE GENOMIC DNA]</scope>
    <source>
        <strain evidence="3 4">CGMCC 1.10685</strain>
    </source>
</reference>
<dbReference type="InterPro" id="IPR011049">
    <property type="entry name" value="Serralysin-like_metalloprot_C"/>
</dbReference>
<keyword evidence="5" id="KW-1185">Reference proteome</keyword>
<sequence length="899" mass="89551">MATTAAQIQQLYVAYFNRPADYFGLSHWQAIADTQGLAYVANEFSKQPEYTNLYAGKSQADVVDTIYMNLFGRHAEAAGLVHWVTLLNNGTWNLGQIALAIAQGAQNEDLTAVNNKVDAARVFTENLANSAEGIRGYDGAAANQVAKDWLSTITDNTSHDAAITSAALATLVANVVDAHDAGTNIGQTFTTSVGLDTLTGTTAKDTFNVVSVNPTNGDKADTLSSIDVLDGGAGVDTLNFFATADNNKTIVGTIKNIEIVNLYGAENISAAKIDATKFAGSTTINVVDAQAAVEVDGLAGKTLGVGAAVATATKITGDFGSTATSAAVALNGVVDGASVEVVGAKVAALNVSGSVAAAAAGGAGTVTLANTTATKLNLNVSSKAIVEVAGLTALTTITQTGAGGLDLTDAGTSVQTINTGAGADKVKISFATAKATSTAAAKNATVATGAGNDKITVATTGTGLTTVDAGLGDDTIDVTITAGNALNVSGGAGNDTIKLSGAALAVTDVIDGGEGTDTIALAGKLTERNTDDFIVLNKVLKGFESIEFTTAEGTVGGGATAEIALDASKLAAAYTTLTFADGSFVKGVGTQNLIANGDLTATAAGYIAKNGGSVTTTTYAGTLNVSTEAAGTIEARADTVKLAVTAADTDDKGSAQNVAVTLAGDTKTAIVTLAAGVDTDADGVAAHDNVATLTLVADSGSVSAIGKTTQFTENGALTSLTLTGAGSADIKNVAGKLTTIDTSGLAGTYTVTADGHTKGDAFAGLKYETSNTAVETIKLGAGIDALTFNAGSSTYGSVDTVSGLNLVLDATDNTKLAANSDTISLGVTGFEKATSSLTDFDLALKQVIEGHAGKNVVFAFGGDTYIVSDVGSVGQVDAADAIVKLVGTVNLDTLVIALG</sequence>
<dbReference type="Proteomes" id="UP000437862">
    <property type="component" value="Chromosome"/>
</dbReference>